<dbReference type="PANTHER" id="PTHR47894:SF1">
    <property type="entry name" value="HTH-TYPE TRANSCRIPTIONAL REGULATOR VQSM"/>
    <property type="match status" value="1"/>
</dbReference>
<comment type="caution">
    <text evidence="5">The sequence shown here is derived from an EMBL/GenBank/DDBJ whole genome shotgun (WGS) entry which is preliminary data.</text>
</comment>
<dbReference type="SUPFAM" id="SSF46689">
    <property type="entry name" value="Homeodomain-like"/>
    <property type="match status" value="1"/>
</dbReference>
<dbReference type="RefSeq" id="WP_208313186.1">
    <property type="nucleotide sequence ID" value="NZ_JAELYA010000002.1"/>
</dbReference>
<sequence>MPDQQSDIDYAARQQYQRFLEEWQSRPGLPPLDPLLAGLGLPAGATAASAMTFDRYYRLLRLAAGMLWPGDFFLRLGQRYNLFDMGVIGYALISAANLRRSWDISLGQRSNLLPHPIHVAREEGPRHMNLVLNLPPFSEAECHALCDEWLSSTWRWLCQRLPELAECREIEVRLPFAPPPHAAVYSELFPGRVLFSAERAEMRVPGEFHERPFTTSNPSVLRLCLTQGAATLAGFEGGQGLPDDVRFFLLQNARVPLPDLEETAAHFRLPPHTLQRRLRAHGLTFKGIVYEVRMALAQRYLLASRMSVQEIAFLLGYEHVTSFHRAFLRQVGTTPERFRER</sequence>
<evidence type="ECO:0000256" key="2">
    <source>
        <dbReference type="ARBA" id="ARBA00023125"/>
    </source>
</evidence>
<protein>
    <submittedName>
        <fullName evidence="5">Helix-turn-helix domain-containing protein</fullName>
    </submittedName>
</protein>
<name>A0ABS3TNW3_9PSED</name>
<dbReference type="PROSITE" id="PS00041">
    <property type="entry name" value="HTH_ARAC_FAMILY_1"/>
    <property type="match status" value="1"/>
</dbReference>
<gene>
    <name evidence="5" type="ORF">JFY56_08965</name>
</gene>
<evidence type="ECO:0000256" key="1">
    <source>
        <dbReference type="ARBA" id="ARBA00023015"/>
    </source>
</evidence>
<dbReference type="InterPro" id="IPR018060">
    <property type="entry name" value="HTH_AraC"/>
</dbReference>
<keyword evidence="2" id="KW-0238">DNA-binding</keyword>
<dbReference type="SMART" id="SM00342">
    <property type="entry name" value="HTH_ARAC"/>
    <property type="match status" value="1"/>
</dbReference>
<dbReference type="InterPro" id="IPR032687">
    <property type="entry name" value="AraC-type_N"/>
</dbReference>
<reference evidence="5 6" key="1">
    <citation type="submission" date="2020-12" db="EMBL/GenBank/DDBJ databases">
        <title>Pseudomonas schmalbachii sp. nov. isolated from millipede gut.</title>
        <authorList>
            <person name="Shelomi M."/>
        </authorList>
    </citation>
    <scope>NUCLEOTIDE SEQUENCE [LARGE SCALE GENOMIC DNA]</scope>
    <source>
        <strain evidence="5 6">Milli4</strain>
    </source>
</reference>
<dbReference type="EMBL" id="JAELYA010000002">
    <property type="protein sequence ID" value="MBO3275352.1"/>
    <property type="molecule type" value="Genomic_DNA"/>
</dbReference>
<dbReference type="PANTHER" id="PTHR47894">
    <property type="entry name" value="HTH-TYPE TRANSCRIPTIONAL REGULATOR GADX"/>
    <property type="match status" value="1"/>
</dbReference>
<evidence type="ECO:0000313" key="6">
    <source>
        <dbReference type="Proteomes" id="UP000669060"/>
    </source>
</evidence>
<feature type="domain" description="HTH araC/xylS-type" evidence="4">
    <location>
        <begin position="243"/>
        <end position="341"/>
    </location>
</feature>
<dbReference type="Proteomes" id="UP000669060">
    <property type="component" value="Unassembled WGS sequence"/>
</dbReference>
<keyword evidence="6" id="KW-1185">Reference proteome</keyword>
<dbReference type="Pfam" id="PF12625">
    <property type="entry name" value="Arabinose_bd"/>
    <property type="match status" value="1"/>
</dbReference>
<dbReference type="PROSITE" id="PS01124">
    <property type="entry name" value="HTH_ARAC_FAMILY_2"/>
    <property type="match status" value="1"/>
</dbReference>
<keyword evidence="3" id="KW-0804">Transcription</keyword>
<dbReference type="InterPro" id="IPR018062">
    <property type="entry name" value="HTH_AraC-typ_CS"/>
</dbReference>
<dbReference type="Pfam" id="PF12833">
    <property type="entry name" value="HTH_18"/>
    <property type="match status" value="1"/>
</dbReference>
<organism evidence="5 6">
    <name type="scientific">Pseudomonas schmalbachii</name>
    <dbReference type="NCBI Taxonomy" id="2816993"/>
    <lineage>
        <taxon>Bacteria</taxon>
        <taxon>Pseudomonadati</taxon>
        <taxon>Pseudomonadota</taxon>
        <taxon>Gammaproteobacteria</taxon>
        <taxon>Pseudomonadales</taxon>
        <taxon>Pseudomonadaceae</taxon>
        <taxon>Pseudomonas</taxon>
    </lineage>
</organism>
<dbReference type="InterPro" id="IPR009057">
    <property type="entry name" value="Homeodomain-like_sf"/>
</dbReference>
<proteinExistence type="predicted"/>
<evidence type="ECO:0000259" key="4">
    <source>
        <dbReference type="PROSITE" id="PS01124"/>
    </source>
</evidence>
<accession>A0ABS3TNW3</accession>
<evidence type="ECO:0000313" key="5">
    <source>
        <dbReference type="EMBL" id="MBO3275352.1"/>
    </source>
</evidence>
<evidence type="ECO:0000256" key="3">
    <source>
        <dbReference type="ARBA" id="ARBA00023163"/>
    </source>
</evidence>
<dbReference type="Gene3D" id="1.10.10.60">
    <property type="entry name" value="Homeodomain-like"/>
    <property type="match status" value="1"/>
</dbReference>
<keyword evidence="1" id="KW-0805">Transcription regulation</keyword>